<comment type="subcellular location">
    <subcellularLocation>
        <location evidence="1">Membrane</location>
        <topology evidence="1">Multi-pass membrane protein</topology>
    </subcellularLocation>
</comment>
<keyword evidence="8" id="KW-1185">Reference proteome</keyword>
<feature type="transmembrane region" description="Helical" evidence="5">
    <location>
        <begin position="218"/>
        <end position="237"/>
    </location>
</feature>
<name>A0AAD9IIH9_PROWI</name>
<dbReference type="Proteomes" id="UP001255856">
    <property type="component" value="Unassembled WGS sequence"/>
</dbReference>
<evidence type="ECO:0000256" key="2">
    <source>
        <dbReference type="ARBA" id="ARBA00022692"/>
    </source>
</evidence>
<evidence type="ECO:0000313" key="8">
    <source>
        <dbReference type="Proteomes" id="UP001255856"/>
    </source>
</evidence>
<evidence type="ECO:0000259" key="6">
    <source>
        <dbReference type="Pfam" id="PF03151"/>
    </source>
</evidence>
<dbReference type="Pfam" id="PF03151">
    <property type="entry name" value="TPT"/>
    <property type="match status" value="1"/>
</dbReference>
<feature type="transmembrane region" description="Helical" evidence="5">
    <location>
        <begin position="244"/>
        <end position="266"/>
    </location>
</feature>
<comment type="caution">
    <text evidence="7">The sequence shown here is derived from an EMBL/GenBank/DDBJ whole genome shotgun (WGS) entry which is preliminary data.</text>
</comment>
<keyword evidence="2 5" id="KW-0812">Transmembrane</keyword>
<feature type="transmembrane region" description="Helical" evidence="5">
    <location>
        <begin position="179"/>
        <end position="198"/>
    </location>
</feature>
<proteinExistence type="predicted"/>
<feature type="transmembrane region" description="Helical" evidence="5">
    <location>
        <begin position="124"/>
        <end position="141"/>
    </location>
</feature>
<evidence type="ECO:0000256" key="4">
    <source>
        <dbReference type="ARBA" id="ARBA00023136"/>
    </source>
</evidence>
<accession>A0AAD9IIH9</accession>
<keyword evidence="3 5" id="KW-1133">Transmembrane helix</keyword>
<protein>
    <recommendedName>
        <fullName evidence="6">Sugar phosphate transporter domain-containing protein</fullName>
    </recommendedName>
</protein>
<dbReference type="InterPro" id="IPR050186">
    <property type="entry name" value="TPT_transporter"/>
</dbReference>
<evidence type="ECO:0000256" key="1">
    <source>
        <dbReference type="ARBA" id="ARBA00004141"/>
    </source>
</evidence>
<feature type="transmembrane region" description="Helical" evidence="5">
    <location>
        <begin position="7"/>
        <end position="25"/>
    </location>
</feature>
<sequence>MHDRVVACFQYGLVSVSITLFNRAVFSVYKFNYPAFFTMLQLIVSIIYILLLNRAKYLNVERLTLAGARKVMPLTAFWWLYVVSGMTALRYLNVPMYSVLRRATTLVVVAGEFYMFNKSPSRDAMVALMAMIGGAVVAGLSDVTYSGLGYFWVSICVLSTAAYLLLIRKLKDTGMNQHTLLLYNNVLALGPMLVVLLASDELPGVLSYPRLWEPQFVLFLLTSCSQAFLLNLCIFRCTLINSALATNVTGQMKDILTTVLGIALFNDVTLRALNLAGLALGLLGSMAYSLVSYREAKNGGR</sequence>
<dbReference type="InterPro" id="IPR004853">
    <property type="entry name" value="Sugar_P_trans_dom"/>
</dbReference>
<feature type="transmembrane region" description="Helical" evidence="5">
    <location>
        <begin position="31"/>
        <end position="51"/>
    </location>
</feature>
<dbReference type="GO" id="GO:0016020">
    <property type="term" value="C:membrane"/>
    <property type="evidence" value="ECO:0007669"/>
    <property type="project" value="UniProtKB-SubCell"/>
</dbReference>
<evidence type="ECO:0000256" key="3">
    <source>
        <dbReference type="ARBA" id="ARBA00022989"/>
    </source>
</evidence>
<feature type="domain" description="Sugar phosphate transporter" evidence="6">
    <location>
        <begin position="13"/>
        <end position="289"/>
    </location>
</feature>
<evidence type="ECO:0000256" key="5">
    <source>
        <dbReference type="SAM" id="Phobius"/>
    </source>
</evidence>
<dbReference type="EMBL" id="JASFZW010000004">
    <property type="protein sequence ID" value="KAK2078341.1"/>
    <property type="molecule type" value="Genomic_DNA"/>
</dbReference>
<evidence type="ECO:0000313" key="7">
    <source>
        <dbReference type="EMBL" id="KAK2078341.1"/>
    </source>
</evidence>
<dbReference type="AlphaFoldDB" id="A0AAD9IIH9"/>
<feature type="transmembrane region" description="Helical" evidence="5">
    <location>
        <begin position="71"/>
        <end position="93"/>
    </location>
</feature>
<feature type="transmembrane region" description="Helical" evidence="5">
    <location>
        <begin position="147"/>
        <end position="167"/>
    </location>
</feature>
<gene>
    <name evidence="7" type="ORF">QBZ16_003181</name>
</gene>
<organism evidence="7 8">
    <name type="scientific">Prototheca wickerhamii</name>
    <dbReference type="NCBI Taxonomy" id="3111"/>
    <lineage>
        <taxon>Eukaryota</taxon>
        <taxon>Viridiplantae</taxon>
        <taxon>Chlorophyta</taxon>
        <taxon>core chlorophytes</taxon>
        <taxon>Trebouxiophyceae</taxon>
        <taxon>Chlorellales</taxon>
        <taxon>Chlorellaceae</taxon>
        <taxon>Prototheca</taxon>
    </lineage>
</organism>
<reference evidence="7" key="1">
    <citation type="submission" date="2021-01" db="EMBL/GenBank/DDBJ databases">
        <authorList>
            <person name="Eckstrom K.M.E."/>
        </authorList>
    </citation>
    <scope>NUCLEOTIDE SEQUENCE</scope>
    <source>
        <strain evidence="7">UVCC 0001</strain>
    </source>
</reference>
<keyword evidence="4 5" id="KW-0472">Membrane</keyword>
<feature type="transmembrane region" description="Helical" evidence="5">
    <location>
        <begin position="272"/>
        <end position="291"/>
    </location>
</feature>
<dbReference type="PANTHER" id="PTHR11132">
    <property type="entry name" value="SOLUTE CARRIER FAMILY 35"/>
    <property type="match status" value="1"/>
</dbReference>